<evidence type="ECO:0000256" key="1">
    <source>
        <dbReference type="SAM" id="Phobius"/>
    </source>
</evidence>
<keyword evidence="5" id="KW-1185">Reference proteome</keyword>
<dbReference type="PANTHER" id="PTHR23028">
    <property type="entry name" value="ACETYLTRANSFERASE"/>
    <property type="match status" value="1"/>
</dbReference>
<sequence length="666" mass="74795">MDYRREIDGLRALALLPVLLFHAGFKTFSGGYVGVDVFFVISGYLITSIVLKSLDEGRFSIINFYERRMRRILPALFLVLLVSFPFAWAWMLPADMERYSAGLASVSLFGSNILFWRTSGYFDVEAELKPLLHTWSLAVEEQFYLLYPLLFLLVWARGRKAFVLFIAIGAVLSFALAEWASHLRPSATFYLLPTRAWELALGALTAVYLSQRHARAGSSQVHAAGSLLGLVLISFAVFAFDDGTPFPGKYALLPTVGTVLIICFATNETWTGRLLSSRVLVGIGLVSYSAYLWHQPLLALARHRSLGHIEWPLAASLLAASLALAALSWKYVEKPFRDRKKISRSHVFGLAAAGTVLFLVVGLGGHRTDGFSFRLPTDQRRFLEHFDNSLPALAFHMRELTHQFRDECNFYDLDAEVRGKPTRRPKPEIAAGCYTRDPARAHAVFLWGDSHAQQLTPGLQKVLSTDWQLLQVASSGCVARIEPSDHMDFCRHSNWFAMKTIEATRPDVVLVAQANEHQKTPIEAIAAHLRQAGVKKIIFMGPTPHWTTSLPNVVVRKAWIDTMPRILTGVDRRFVELDTRLKDRLHEHPDVDYFSVIDRMCNAQGCLVYLDGRQRERLTSYDKSHLTPHASEWLARSALADEVSATKLKLPCRNGAKDGNGDHLCD</sequence>
<organism evidence="4 5">
    <name type="scientific">Ramlibacter henchirensis</name>
    <dbReference type="NCBI Taxonomy" id="204072"/>
    <lineage>
        <taxon>Bacteria</taxon>
        <taxon>Pseudomonadati</taxon>
        <taxon>Pseudomonadota</taxon>
        <taxon>Betaproteobacteria</taxon>
        <taxon>Burkholderiales</taxon>
        <taxon>Comamonadaceae</taxon>
        <taxon>Ramlibacter</taxon>
    </lineage>
</organism>
<dbReference type="RefSeq" id="WP_135264946.1">
    <property type="nucleotide sequence ID" value="NZ_SMLM01000003.1"/>
</dbReference>
<name>A0A4Z0BMT5_9BURK</name>
<dbReference type="EMBL" id="SMLM01000003">
    <property type="protein sequence ID" value="TFZ00607.1"/>
    <property type="molecule type" value="Genomic_DNA"/>
</dbReference>
<feature type="transmembrane region" description="Helical" evidence="1">
    <location>
        <begin position="31"/>
        <end position="51"/>
    </location>
</feature>
<feature type="transmembrane region" description="Helical" evidence="1">
    <location>
        <begin position="221"/>
        <end position="240"/>
    </location>
</feature>
<evidence type="ECO:0000259" key="2">
    <source>
        <dbReference type="Pfam" id="PF01757"/>
    </source>
</evidence>
<keyword evidence="4" id="KW-0808">Transferase</keyword>
<dbReference type="SUPFAM" id="SSF52266">
    <property type="entry name" value="SGNH hydrolase"/>
    <property type="match status" value="1"/>
</dbReference>
<dbReference type="GO" id="GO:0016747">
    <property type="term" value="F:acyltransferase activity, transferring groups other than amino-acyl groups"/>
    <property type="evidence" value="ECO:0007669"/>
    <property type="project" value="InterPro"/>
</dbReference>
<protein>
    <submittedName>
        <fullName evidence="4">Acyltransferase</fullName>
    </submittedName>
</protein>
<keyword evidence="1" id="KW-0812">Transmembrane</keyword>
<dbReference type="InterPro" id="IPR050879">
    <property type="entry name" value="Acyltransferase_3"/>
</dbReference>
<feature type="transmembrane region" description="Helical" evidence="1">
    <location>
        <begin position="344"/>
        <end position="365"/>
    </location>
</feature>
<keyword evidence="1" id="KW-0472">Membrane</keyword>
<reference evidence="4 5" key="1">
    <citation type="submission" date="2019-03" db="EMBL/GenBank/DDBJ databases">
        <title>Ramlibacter henchirensis DSM 14656, whole genome shotgun sequence.</title>
        <authorList>
            <person name="Zhang X."/>
            <person name="Feng G."/>
            <person name="Zhu H."/>
        </authorList>
    </citation>
    <scope>NUCLEOTIDE SEQUENCE [LARGE SCALE GENOMIC DNA]</scope>
    <source>
        <strain evidence="4 5">DSM 14656</strain>
    </source>
</reference>
<dbReference type="Pfam" id="PF01757">
    <property type="entry name" value="Acyl_transf_3"/>
    <property type="match status" value="1"/>
</dbReference>
<evidence type="ECO:0000313" key="4">
    <source>
        <dbReference type="EMBL" id="TFZ00607.1"/>
    </source>
</evidence>
<feature type="transmembrane region" description="Helical" evidence="1">
    <location>
        <begin position="162"/>
        <end position="181"/>
    </location>
</feature>
<dbReference type="InterPro" id="IPR002656">
    <property type="entry name" value="Acyl_transf_3_dom"/>
</dbReference>
<dbReference type="AlphaFoldDB" id="A0A4Z0BMT5"/>
<comment type="caution">
    <text evidence="4">The sequence shown here is derived from an EMBL/GenBank/DDBJ whole genome shotgun (WGS) entry which is preliminary data.</text>
</comment>
<evidence type="ECO:0000259" key="3">
    <source>
        <dbReference type="Pfam" id="PF19040"/>
    </source>
</evidence>
<feature type="transmembrane region" description="Helical" evidence="1">
    <location>
        <begin position="246"/>
        <end position="267"/>
    </location>
</feature>
<keyword evidence="1" id="KW-1133">Transmembrane helix</keyword>
<dbReference type="GO" id="GO:0009103">
    <property type="term" value="P:lipopolysaccharide biosynthetic process"/>
    <property type="evidence" value="ECO:0007669"/>
    <property type="project" value="TreeGrafter"/>
</dbReference>
<feature type="transmembrane region" description="Helical" evidence="1">
    <location>
        <begin position="313"/>
        <end position="332"/>
    </location>
</feature>
<feature type="transmembrane region" description="Helical" evidence="1">
    <location>
        <begin position="72"/>
        <end position="91"/>
    </location>
</feature>
<feature type="domain" description="SGNH" evidence="3">
    <location>
        <begin position="431"/>
        <end position="636"/>
    </location>
</feature>
<proteinExistence type="predicted"/>
<evidence type="ECO:0000313" key="5">
    <source>
        <dbReference type="Proteomes" id="UP000298180"/>
    </source>
</evidence>
<keyword evidence="4" id="KW-0012">Acyltransferase</keyword>
<feature type="transmembrane region" description="Helical" evidence="1">
    <location>
        <begin position="135"/>
        <end position="155"/>
    </location>
</feature>
<feature type="transmembrane region" description="Helical" evidence="1">
    <location>
        <begin position="274"/>
        <end position="293"/>
    </location>
</feature>
<feature type="transmembrane region" description="Helical" evidence="1">
    <location>
        <begin position="187"/>
        <end position="209"/>
    </location>
</feature>
<dbReference type="OrthoDB" id="9814807at2"/>
<gene>
    <name evidence="4" type="ORF">EZ313_19320</name>
</gene>
<dbReference type="InterPro" id="IPR043968">
    <property type="entry name" value="SGNH"/>
</dbReference>
<dbReference type="Pfam" id="PF19040">
    <property type="entry name" value="SGNH"/>
    <property type="match status" value="1"/>
</dbReference>
<dbReference type="Proteomes" id="UP000298180">
    <property type="component" value="Unassembled WGS sequence"/>
</dbReference>
<accession>A0A4Z0BMT5</accession>
<feature type="domain" description="Acyltransferase 3" evidence="2">
    <location>
        <begin position="6"/>
        <end position="327"/>
    </location>
</feature>
<feature type="transmembrane region" description="Helical" evidence="1">
    <location>
        <begin position="7"/>
        <end position="25"/>
    </location>
</feature>
<dbReference type="GO" id="GO:0016020">
    <property type="term" value="C:membrane"/>
    <property type="evidence" value="ECO:0007669"/>
    <property type="project" value="TreeGrafter"/>
</dbReference>
<dbReference type="PANTHER" id="PTHR23028:SF53">
    <property type="entry name" value="ACYL_TRANSF_3 DOMAIN-CONTAINING PROTEIN"/>
    <property type="match status" value="1"/>
</dbReference>